<gene>
    <name evidence="1" type="ORF">UFOPK3472_03990</name>
</gene>
<evidence type="ECO:0000313" key="1">
    <source>
        <dbReference type="EMBL" id="CAB4929074.1"/>
    </source>
</evidence>
<accession>A0A6J7IFG9</accession>
<reference evidence="1" key="1">
    <citation type="submission" date="2020-05" db="EMBL/GenBank/DDBJ databases">
        <authorList>
            <person name="Chiriac C."/>
            <person name="Salcher M."/>
            <person name="Ghai R."/>
            <person name="Kavagutti S V."/>
        </authorList>
    </citation>
    <scope>NUCLEOTIDE SEQUENCE</scope>
</reference>
<organism evidence="1">
    <name type="scientific">freshwater metagenome</name>
    <dbReference type="NCBI Taxonomy" id="449393"/>
    <lineage>
        <taxon>unclassified sequences</taxon>
        <taxon>metagenomes</taxon>
        <taxon>ecological metagenomes</taxon>
    </lineage>
</organism>
<protein>
    <submittedName>
        <fullName evidence="1">Unannotated protein</fullName>
    </submittedName>
</protein>
<dbReference type="AlphaFoldDB" id="A0A6J7IFG9"/>
<name>A0A6J7IFG9_9ZZZZ</name>
<dbReference type="EMBL" id="CAFBLX010000449">
    <property type="protein sequence ID" value="CAB4929074.1"/>
    <property type="molecule type" value="Genomic_DNA"/>
</dbReference>
<sequence>MVVRQQTRQTRQGRPASHFDTVWVPAEYHFALRDGRGVGFTYIEGDIVRGTSRL</sequence>
<proteinExistence type="predicted"/>